<protein>
    <recommendedName>
        <fullName evidence="3">Synaptobrevin, longin-like domain protein</fullName>
    </recommendedName>
</protein>
<comment type="caution">
    <text evidence="2">The sequence shown here is derived from an EMBL/GenBank/DDBJ whole genome shotgun (WGS) entry which is preliminary data.</text>
</comment>
<accession>A0A699KUH3</accession>
<reference evidence="2" key="1">
    <citation type="journal article" date="2019" name="Sci. Rep.">
        <title>Draft genome of Tanacetum cinerariifolium, the natural source of mosquito coil.</title>
        <authorList>
            <person name="Yamashiro T."/>
            <person name="Shiraishi A."/>
            <person name="Satake H."/>
            <person name="Nakayama K."/>
        </authorList>
    </citation>
    <scope>NUCLEOTIDE SEQUENCE</scope>
</reference>
<evidence type="ECO:0000313" key="2">
    <source>
        <dbReference type="EMBL" id="GFB12102.1"/>
    </source>
</evidence>
<feature type="compositionally biased region" description="Pro residues" evidence="1">
    <location>
        <begin position="174"/>
        <end position="191"/>
    </location>
</feature>
<evidence type="ECO:0000256" key="1">
    <source>
        <dbReference type="SAM" id="MobiDB-lite"/>
    </source>
</evidence>
<name>A0A699KUH3_TANCI</name>
<sequence>MIAYLSKSNASKALIDRQKVIITEDTVRQALRLDDAKSIDCLPNEEKFAELARMGYEKPSIKLTFYKAFFLAQWKFLIHIILQCMSPKRTTWIDDKCSNLLISPPILPNIHPLPHTKVFPNMRRVGKGFSRENTPLFEGMFVPQQAHDDVDANDIIDVVVDATTKAENVAEPTLPTPANTPPPPQELPSTS</sequence>
<dbReference type="EMBL" id="BKCJ010556565">
    <property type="protein sequence ID" value="GFB12102.1"/>
    <property type="molecule type" value="Genomic_DNA"/>
</dbReference>
<feature type="region of interest" description="Disordered" evidence="1">
    <location>
        <begin position="167"/>
        <end position="191"/>
    </location>
</feature>
<dbReference type="AlphaFoldDB" id="A0A699KUH3"/>
<proteinExistence type="predicted"/>
<evidence type="ECO:0008006" key="3">
    <source>
        <dbReference type="Google" id="ProtNLM"/>
    </source>
</evidence>
<gene>
    <name evidence="2" type="ORF">Tci_684073</name>
</gene>
<organism evidence="2">
    <name type="scientific">Tanacetum cinerariifolium</name>
    <name type="common">Dalmatian daisy</name>
    <name type="synonym">Chrysanthemum cinerariifolium</name>
    <dbReference type="NCBI Taxonomy" id="118510"/>
    <lineage>
        <taxon>Eukaryota</taxon>
        <taxon>Viridiplantae</taxon>
        <taxon>Streptophyta</taxon>
        <taxon>Embryophyta</taxon>
        <taxon>Tracheophyta</taxon>
        <taxon>Spermatophyta</taxon>
        <taxon>Magnoliopsida</taxon>
        <taxon>eudicotyledons</taxon>
        <taxon>Gunneridae</taxon>
        <taxon>Pentapetalae</taxon>
        <taxon>asterids</taxon>
        <taxon>campanulids</taxon>
        <taxon>Asterales</taxon>
        <taxon>Asteraceae</taxon>
        <taxon>Asteroideae</taxon>
        <taxon>Anthemideae</taxon>
        <taxon>Anthemidinae</taxon>
        <taxon>Tanacetum</taxon>
    </lineage>
</organism>